<comment type="subcellular location">
    <subcellularLocation>
        <location evidence="1">Membrane</location>
        <topology evidence="1">Multi-pass membrane protein</topology>
    </subcellularLocation>
</comment>
<dbReference type="AlphaFoldDB" id="A0A1L8R8N3"/>
<dbReference type="PANTHER" id="PTHR47891">
    <property type="entry name" value="TRANSPORTER-RELATED"/>
    <property type="match status" value="1"/>
</dbReference>
<dbReference type="EMBL" id="JXKG01000003">
    <property type="protein sequence ID" value="OJG16130.1"/>
    <property type="molecule type" value="Genomic_DNA"/>
</dbReference>
<keyword evidence="3 6" id="KW-0812">Transmembrane</keyword>
<dbReference type="SUPFAM" id="SSF144083">
    <property type="entry name" value="Magnesium transport protein CorA, transmembrane region"/>
    <property type="match status" value="1"/>
</dbReference>
<dbReference type="Proteomes" id="UP000182835">
    <property type="component" value="Unassembled WGS sequence"/>
</dbReference>
<dbReference type="SUPFAM" id="SSF143865">
    <property type="entry name" value="CorA soluble domain-like"/>
    <property type="match status" value="1"/>
</dbReference>
<evidence type="ECO:0000313" key="8">
    <source>
        <dbReference type="Proteomes" id="UP000182835"/>
    </source>
</evidence>
<reference evidence="7 8" key="1">
    <citation type="submission" date="2014-12" db="EMBL/GenBank/DDBJ databases">
        <title>Draft genome sequences of 29 type strains of Enterococci.</title>
        <authorList>
            <person name="Zhong Z."/>
            <person name="Sun Z."/>
            <person name="Liu W."/>
            <person name="Zhang W."/>
            <person name="Zhang H."/>
        </authorList>
    </citation>
    <scope>NUCLEOTIDE SEQUENCE [LARGE SCALE GENOMIC DNA]</scope>
    <source>
        <strain evidence="7 8">DSM 21207</strain>
    </source>
</reference>
<comment type="similarity">
    <text evidence="2">Belongs to the CorA metal ion transporter (MIT) (TC 1.A.35) family.</text>
</comment>
<evidence type="ECO:0000313" key="7">
    <source>
        <dbReference type="EMBL" id="OJG16130.1"/>
    </source>
</evidence>
<keyword evidence="4 6" id="KW-1133">Transmembrane helix</keyword>
<protein>
    <recommendedName>
        <fullName evidence="9">Magnesium transporter</fullName>
    </recommendedName>
</protein>
<feature type="transmembrane region" description="Helical" evidence="6">
    <location>
        <begin position="271"/>
        <end position="291"/>
    </location>
</feature>
<dbReference type="InterPro" id="IPR045861">
    <property type="entry name" value="CorA_cytoplasmic_dom"/>
</dbReference>
<dbReference type="Gene3D" id="3.30.460.20">
    <property type="entry name" value="CorA soluble domain-like"/>
    <property type="match status" value="1"/>
</dbReference>
<keyword evidence="5 6" id="KW-0472">Membrane</keyword>
<dbReference type="Pfam" id="PF01544">
    <property type="entry name" value="CorA"/>
    <property type="match status" value="1"/>
</dbReference>
<dbReference type="InterPro" id="IPR047199">
    <property type="entry name" value="CorA-like"/>
</dbReference>
<feature type="transmembrane region" description="Helical" evidence="6">
    <location>
        <begin position="303"/>
        <end position="323"/>
    </location>
</feature>
<dbReference type="Gene3D" id="1.20.58.340">
    <property type="entry name" value="Magnesium transport protein CorA, transmembrane region"/>
    <property type="match status" value="2"/>
</dbReference>
<evidence type="ECO:0000256" key="1">
    <source>
        <dbReference type="ARBA" id="ARBA00004141"/>
    </source>
</evidence>
<evidence type="ECO:0000256" key="5">
    <source>
        <dbReference type="ARBA" id="ARBA00023136"/>
    </source>
</evidence>
<gene>
    <name evidence="7" type="ORF">RU96_GL001627</name>
</gene>
<dbReference type="STRING" id="317010.RU96_GL001627"/>
<name>A0A1L8R8N3_9ENTE</name>
<accession>A0A1L8R8N3</accession>
<evidence type="ECO:0008006" key="9">
    <source>
        <dbReference type="Google" id="ProtNLM"/>
    </source>
</evidence>
<dbReference type="GO" id="GO:0046873">
    <property type="term" value="F:metal ion transmembrane transporter activity"/>
    <property type="evidence" value="ECO:0007669"/>
    <property type="project" value="InterPro"/>
</dbReference>
<comment type="caution">
    <text evidence="7">The sequence shown here is derived from an EMBL/GenBank/DDBJ whole genome shotgun (WGS) entry which is preliminary data.</text>
</comment>
<sequence>MSRKRLNIKKRREVKVVIKHFQIGGNDGIQQVPAAESNWLVLDNPSETERKNLIEKYNLPAEIFVGARAAEEVSHFDALEETSLTNAYVLVLTNLSEKKAEKIEDRLKPIIFILSDSLLITYFGNKSSFLDHLLQKYKDKITTFEGLITYSVFMLYNHYIQELLAIKKDIDALDQAARKTTENKELFKLADTNRKVVYLDHTLAGQKSTLDSLWQKEQFIEKLNNPKVLYDIRLHQKHAEELIKIYRDLLETVGGLFSDMMDNNLNHLMKYLDSAALIISIPALISGIWGMNTGGLPGKGSNTGFFLVVGASIILAIVFGIHLKRKDFSK</sequence>
<evidence type="ECO:0000256" key="4">
    <source>
        <dbReference type="ARBA" id="ARBA00022989"/>
    </source>
</evidence>
<proteinExistence type="inferred from homology"/>
<dbReference type="InterPro" id="IPR045863">
    <property type="entry name" value="CorA_TM1_TM2"/>
</dbReference>
<organism evidence="7 8">
    <name type="scientific">Enterococcus canintestini</name>
    <dbReference type="NCBI Taxonomy" id="317010"/>
    <lineage>
        <taxon>Bacteria</taxon>
        <taxon>Bacillati</taxon>
        <taxon>Bacillota</taxon>
        <taxon>Bacilli</taxon>
        <taxon>Lactobacillales</taxon>
        <taxon>Enterococcaceae</taxon>
        <taxon>Enterococcus</taxon>
    </lineage>
</organism>
<dbReference type="PANTHER" id="PTHR47891:SF1">
    <property type="entry name" value="CORA-MAGNESIUM AND COBALT TRANSPORTER"/>
    <property type="match status" value="1"/>
</dbReference>
<evidence type="ECO:0000256" key="2">
    <source>
        <dbReference type="ARBA" id="ARBA00009765"/>
    </source>
</evidence>
<evidence type="ECO:0000256" key="3">
    <source>
        <dbReference type="ARBA" id="ARBA00022692"/>
    </source>
</evidence>
<dbReference type="GO" id="GO:0016020">
    <property type="term" value="C:membrane"/>
    <property type="evidence" value="ECO:0007669"/>
    <property type="project" value="UniProtKB-SubCell"/>
</dbReference>
<dbReference type="InterPro" id="IPR002523">
    <property type="entry name" value="MgTranspt_CorA/ZnTranspt_ZntB"/>
</dbReference>
<evidence type="ECO:0000256" key="6">
    <source>
        <dbReference type="SAM" id="Phobius"/>
    </source>
</evidence>
<dbReference type="CDD" id="cd12827">
    <property type="entry name" value="EcCorA_ZntB-like_u2"/>
    <property type="match status" value="1"/>
</dbReference>